<name>A0A510J8W0_9FUSO</name>
<dbReference type="EMBL" id="AP019822">
    <property type="protein sequence ID" value="BBM35516.1"/>
    <property type="molecule type" value="Genomic_DNA"/>
</dbReference>
<dbReference type="PANTHER" id="PTHR43479">
    <property type="entry name" value="ACREF/ENVCD OPERON REPRESSOR-RELATED"/>
    <property type="match status" value="1"/>
</dbReference>
<accession>A0A510J8W0</accession>
<dbReference type="RefSeq" id="WP_036056015.1">
    <property type="nucleotide sequence ID" value="NZ_AP019822.1"/>
</dbReference>
<evidence type="ECO:0000313" key="5">
    <source>
        <dbReference type="Proteomes" id="UP000321606"/>
    </source>
</evidence>
<keyword evidence="1 2" id="KW-0238">DNA-binding</keyword>
<gene>
    <name evidence="4" type="ORF">JCM16774_0441</name>
</gene>
<dbReference type="Pfam" id="PF00440">
    <property type="entry name" value="TetR_N"/>
    <property type="match status" value="1"/>
</dbReference>
<evidence type="ECO:0000256" key="2">
    <source>
        <dbReference type="PROSITE-ProRule" id="PRU00335"/>
    </source>
</evidence>
<feature type="DNA-binding region" description="H-T-H motif" evidence="2">
    <location>
        <begin position="36"/>
        <end position="55"/>
    </location>
</feature>
<dbReference type="InterPro" id="IPR050624">
    <property type="entry name" value="HTH-type_Tx_Regulator"/>
</dbReference>
<dbReference type="GO" id="GO:0003677">
    <property type="term" value="F:DNA binding"/>
    <property type="evidence" value="ECO:0007669"/>
    <property type="project" value="UniProtKB-UniRule"/>
</dbReference>
<dbReference type="InterPro" id="IPR001647">
    <property type="entry name" value="HTH_TetR"/>
</dbReference>
<evidence type="ECO:0000313" key="4">
    <source>
        <dbReference type="EMBL" id="BBM35516.1"/>
    </source>
</evidence>
<evidence type="ECO:0000259" key="3">
    <source>
        <dbReference type="PROSITE" id="PS50977"/>
    </source>
</evidence>
<evidence type="ECO:0000256" key="1">
    <source>
        <dbReference type="ARBA" id="ARBA00023125"/>
    </source>
</evidence>
<sequence length="210" mass="24616">MKNKIKEDRYHHGDLRYALIEKGIEIINLEGESNFSLRKVATRCGVSNAAPYAHFKNKEELLDAMRLHVIDQLAEELEKAKKEYYGTPDVLMKMGKSYVLFFYKYPIYHNFLFSKKNLKMDFSLEFTEKTENKALEILKKTALDIFDELKVSSKIIQDKIIAMWALVEGLTVIITMSDIKYDENWDKRIEEILNSVMIFDGNENLLEKVQ</sequence>
<organism evidence="4 5">
    <name type="scientific">Pseudoleptotrichia goodfellowii</name>
    <dbReference type="NCBI Taxonomy" id="157692"/>
    <lineage>
        <taxon>Bacteria</taxon>
        <taxon>Fusobacteriati</taxon>
        <taxon>Fusobacteriota</taxon>
        <taxon>Fusobacteriia</taxon>
        <taxon>Fusobacteriales</taxon>
        <taxon>Leptotrichiaceae</taxon>
        <taxon>Pseudoleptotrichia</taxon>
    </lineage>
</organism>
<dbReference type="OrthoDB" id="9179041at2"/>
<dbReference type="SUPFAM" id="SSF46689">
    <property type="entry name" value="Homeodomain-like"/>
    <property type="match status" value="1"/>
</dbReference>
<dbReference type="InterPro" id="IPR009057">
    <property type="entry name" value="Homeodomain-like_sf"/>
</dbReference>
<proteinExistence type="predicted"/>
<protein>
    <submittedName>
        <fullName evidence="4">Transcriptional regulator, TetR family</fullName>
    </submittedName>
</protein>
<dbReference type="KEGG" id="lgo:JCM16774_0441"/>
<dbReference type="PROSITE" id="PS50977">
    <property type="entry name" value="HTH_TETR_2"/>
    <property type="match status" value="1"/>
</dbReference>
<feature type="domain" description="HTH tetR-type" evidence="3">
    <location>
        <begin position="13"/>
        <end position="73"/>
    </location>
</feature>
<reference evidence="4 5" key="1">
    <citation type="submission" date="2019-07" db="EMBL/GenBank/DDBJ databases">
        <title>Complete Genome Sequence of Leptotrichia goodfellowii Strain JCM 16774.</title>
        <authorList>
            <person name="Watanabe S."/>
            <person name="Cui L."/>
        </authorList>
    </citation>
    <scope>NUCLEOTIDE SEQUENCE [LARGE SCALE GENOMIC DNA]</scope>
    <source>
        <strain evidence="4 5">JCM16774</strain>
    </source>
</reference>
<dbReference type="Gene3D" id="1.10.357.10">
    <property type="entry name" value="Tetracycline Repressor, domain 2"/>
    <property type="match status" value="1"/>
</dbReference>
<dbReference type="AlphaFoldDB" id="A0A510J8W0"/>
<dbReference type="STRING" id="714315.GCA_000516535_00444"/>
<dbReference type="PANTHER" id="PTHR43479:SF20">
    <property type="entry name" value="HTH TETR-TYPE DOMAIN-CONTAINING PROTEIN"/>
    <property type="match status" value="1"/>
</dbReference>
<dbReference type="Proteomes" id="UP000321606">
    <property type="component" value="Chromosome"/>
</dbReference>